<keyword evidence="2" id="KW-1185">Reference proteome</keyword>
<dbReference type="RefSeq" id="WP_224974144.1">
    <property type="nucleotide sequence ID" value="NZ_JAYJJU010000039.1"/>
</dbReference>
<accession>A0ABU5Y3E6</accession>
<proteinExistence type="predicted"/>
<evidence type="ECO:0000313" key="1">
    <source>
        <dbReference type="EMBL" id="MEB3034735.1"/>
    </source>
</evidence>
<comment type="caution">
    <text evidence="1">The sequence shown here is derived from an EMBL/GenBank/DDBJ whole genome shotgun (WGS) entry which is preliminary data.</text>
</comment>
<protein>
    <submittedName>
        <fullName evidence="1">Uncharacterized protein</fullName>
    </submittedName>
</protein>
<gene>
    <name evidence="1" type="ORF">KV113_24650</name>
</gene>
<organism evidence="1 2">
    <name type="scientific">[Mycobacterium] nativiensis</name>
    <dbReference type="NCBI Taxonomy" id="2855503"/>
    <lineage>
        <taxon>Bacteria</taxon>
        <taxon>Bacillati</taxon>
        <taxon>Actinomycetota</taxon>
        <taxon>Actinomycetes</taxon>
        <taxon>Mycobacteriales</taxon>
        <taxon>Mycobacteriaceae</taxon>
        <taxon>Mycolicibacter</taxon>
    </lineage>
</organism>
<sequence length="90" mass="9750">MTLPAAIGDTGKNDGAIWLWHIVDDLTAELSAPDRHTICTAIAGGLADGWRPTRTEIANLVDFARQQAVAAQHDSSAWGTRRPSSRAQLW</sequence>
<name>A0ABU5Y3E6_9MYCO</name>
<evidence type="ECO:0000313" key="2">
    <source>
        <dbReference type="Proteomes" id="UP001298593"/>
    </source>
</evidence>
<dbReference type="Proteomes" id="UP001298593">
    <property type="component" value="Unassembled WGS sequence"/>
</dbReference>
<dbReference type="EMBL" id="JAYJJU010000039">
    <property type="protein sequence ID" value="MEB3034735.1"/>
    <property type="molecule type" value="Genomic_DNA"/>
</dbReference>
<reference evidence="1 2" key="1">
    <citation type="submission" date="2023-12" db="EMBL/GenBank/DDBJ databases">
        <title>Description of new species of Mycobacterium terrae complex isolated from sewage at the Sao Paulo Zoological Park Foundation in Brazil.</title>
        <authorList>
            <person name="Romagnoli C.L."/>
            <person name="Conceicao E.C."/>
            <person name="Machado E."/>
            <person name="Barreto L.B.P.F."/>
            <person name="Sharma A."/>
            <person name="Silva N.M."/>
            <person name="Marques L.E."/>
            <person name="Juliana M.A."/>
            <person name="Lourenco M.C.S."/>
            <person name="Digiampietri L.A."/>
            <person name="Suffys P.N."/>
            <person name="Viana-Niero C."/>
        </authorList>
    </citation>
    <scope>NUCLEOTIDE SEQUENCE [LARGE SCALE GENOMIC DNA]</scope>
    <source>
        <strain evidence="1 2">MYC340</strain>
    </source>
</reference>